<sequence>MIGCHTPYTVDFTVERAEKDENRHEVKIICEPPLPSAMFRKWKYSVFAGEKILYVGNG</sequence>
<accession>A0A8J7YXR6</accession>
<evidence type="ECO:0000313" key="1">
    <source>
        <dbReference type="EMBL" id="NCN65483.1"/>
    </source>
</evidence>
<reference evidence="1" key="1">
    <citation type="submission" date="2019-11" db="EMBL/GenBank/DDBJ databases">
        <title>Lipid analysis of CO2-rich subsurface aquifers suggests an autotrophy-based deep biosphere with lysolipids enriched in CPR bacteria.</title>
        <authorList>
            <person name="Probst A.J."/>
            <person name="Elling F.J."/>
            <person name="Castelle C.J."/>
            <person name="Zhu Q."/>
            <person name="Elvert M."/>
            <person name="Birarda G."/>
            <person name="Holman H.-Y."/>
            <person name="Lane K.R."/>
            <person name="Ladd B."/>
            <person name="Ryan M.C."/>
            <person name="Woyke T."/>
            <person name="Hinrichs K.-U."/>
            <person name="Banfield J.F."/>
        </authorList>
    </citation>
    <scope>NUCLEOTIDE SEQUENCE</scope>
    <source>
        <strain evidence="1">CG_2015-01_33_1645</strain>
        <strain evidence="2">CG_2015-04_33_537</strain>
    </source>
</reference>
<name>A0A8J7YXR6_9ARCH</name>
<comment type="caution">
    <text evidence="1">The sequence shown here is derived from an EMBL/GenBank/DDBJ whole genome shotgun (WGS) entry which is preliminary data.</text>
</comment>
<protein>
    <submittedName>
        <fullName evidence="1">Uncharacterized protein</fullName>
    </submittedName>
</protein>
<dbReference type="Proteomes" id="UP000738826">
    <property type="component" value="Unassembled WGS sequence"/>
</dbReference>
<dbReference type="EMBL" id="JAACQH010000113">
    <property type="protein sequence ID" value="NCS91842.1"/>
    <property type="molecule type" value="Genomic_DNA"/>
</dbReference>
<proteinExistence type="predicted"/>
<dbReference type="EMBL" id="JAACVF010000146">
    <property type="protein sequence ID" value="NCN65483.1"/>
    <property type="molecule type" value="Genomic_DNA"/>
</dbReference>
<evidence type="ECO:0000313" key="3">
    <source>
        <dbReference type="Proteomes" id="UP000768163"/>
    </source>
</evidence>
<dbReference type="AlphaFoldDB" id="A0A8J7YXR6"/>
<evidence type="ECO:0000313" key="2">
    <source>
        <dbReference type="EMBL" id="NCS91842.1"/>
    </source>
</evidence>
<dbReference type="Proteomes" id="UP000768163">
    <property type="component" value="Unassembled WGS sequence"/>
</dbReference>
<organism evidence="1 3">
    <name type="scientific">Candidatus Altarchaeum hamiconexum</name>
    <dbReference type="NCBI Taxonomy" id="1803513"/>
    <lineage>
        <taxon>Archaea</taxon>
        <taxon>Candidatus Altarchaeota</taxon>
        <taxon>Candidatus Altiarchaeia</taxon>
        <taxon>Candidatus Altarchaeales</taxon>
        <taxon>Candidatus Altarchaeaceae</taxon>
        <taxon>Candidatus Altarchaeum</taxon>
    </lineage>
</organism>
<gene>
    <name evidence="2" type="ORF">GW779_05510</name>
    <name evidence="1" type="ORF">GW910_05430</name>
</gene>